<dbReference type="Proteomes" id="UP001059824">
    <property type="component" value="Chromosome"/>
</dbReference>
<dbReference type="Gene3D" id="3.30.530.20">
    <property type="match status" value="1"/>
</dbReference>
<dbReference type="InterPro" id="IPR023393">
    <property type="entry name" value="START-like_dom_sf"/>
</dbReference>
<dbReference type="AlphaFoldDB" id="A0A857MMA9"/>
<evidence type="ECO:0000313" key="1">
    <source>
        <dbReference type="EMBL" id="QHN42301.1"/>
    </source>
</evidence>
<dbReference type="RefSeq" id="WP_260763545.1">
    <property type="nucleotide sequence ID" value="NZ_CP045921.1"/>
</dbReference>
<keyword evidence="2" id="KW-1185">Reference proteome</keyword>
<dbReference type="EMBL" id="CP045921">
    <property type="protein sequence ID" value="QHN42301.1"/>
    <property type="molecule type" value="Genomic_DNA"/>
</dbReference>
<dbReference type="SUPFAM" id="SSF55961">
    <property type="entry name" value="Bet v1-like"/>
    <property type="match status" value="1"/>
</dbReference>
<name>A0A857MMA9_9BACT</name>
<dbReference type="CDD" id="cd07812">
    <property type="entry name" value="SRPBCC"/>
    <property type="match status" value="1"/>
</dbReference>
<proteinExistence type="predicted"/>
<protein>
    <submittedName>
        <fullName evidence="1">Uncharacterized protein</fullName>
    </submittedName>
</protein>
<organism evidence="1 2">
    <name type="scientific">Candidatus Mycosynbacter amalyticus</name>
    <dbReference type="NCBI Taxonomy" id="2665156"/>
    <lineage>
        <taxon>Bacteria</taxon>
        <taxon>Candidatus Saccharimonadota</taxon>
        <taxon>Candidatus Saccharimonadota incertae sedis</taxon>
        <taxon>Candidatus Mycosynbacter</taxon>
    </lineage>
</organism>
<evidence type="ECO:0000313" key="2">
    <source>
        <dbReference type="Proteomes" id="UP001059824"/>
    </source>
</evidence>
<accession>A0A857MMA9</accession>
<sequence length="126" mass="14507">MESPKTAPARPALQATVQLVIKAPRQELYEFISNIENMGQLSPENQKTFWFEQGKRLKGRNRIGALYRWSMTGTVTEDIPAQSFGFFTDWPSETHWLYTFEDVTGGTLVTESMRKDTKQILPVIFM</sequence>
<reference evidence="1" key="1">
    <citation type="journal article" date="2021" name="Nat. Microbiol.">
        <title>Cocultivation of an ultrasmall environmental parasitic bacterium with lytic ability against bacteria associated with wastewater foams.</title>
        <authorList>
            <person name="Batinovic S."/>
            <person name="Rose J.J.A."/>
            <person name="Ratcliffe J."/>
            <person name="Seviour R.J."/>
            <person name="Petrovski S."/>
        </authorList>
    </citation>
    <scope>NUCLEOTIDE SEQUENCE</scope>
    <source>
        <strain evidence="1">JR1</strain>
    </source>
</reference>
<dbReference type="KEGG" id="mama:GII36_00295"/>
<gene>
    <name evidence="1" type="ORF">GII36_00295</name>
</gene>